<feature type="region of interest" description="Disordered" evidence="1">
    <location>
        <begin position="56"/>
        <end position="142"/>
    </location>
</feature>
<reference evidence="2" key="1">
    <citation type="journal article" date="2015" name="Nature">
        <title>Complex archaea that bridge the gap between prokaryotes and eukaryotes.</title>
        <authorList>
            <person name="Spang A."/>
            <person name="Saw J.H."/>
            <person name="Jorgensen S.L."/>
            <person name="Zaremba-Niedzwiedzka K."/>
            <person name="Martijn J."/>
            <person name="Lind A.E."/>
            <person name="van Eijk R."/>
            <person name="Schleper C."/>
            <person name="Guy L."/>
            <person name="Ettema T.J."/>
        </authorList>
    </citation>
    <scope>NUCLEOTIDE SEQUENCE</scope>
</reference>
<feature type="compositionally biased region" description="Basic and acidic residues" evidence="1">
    <location>
        <begin position="71"/>
        <end position="105"/>
    </location>
</feature>
<accession>A0A0F9K6S8</accession>
<dbReference type="AlphaFoldDB" id="A0A0F9K6S8"/>
<protein>
    <submittedName>
        <fullName evidence="2">Uncharacterized protein</fullName>
    </submittedName>
</protein>
<feature type="compositionally biased region" description="Acidic residues" evidence="1">
    <location>
        <begin position="57"/>
        <end position="70"/>
    </location>
</feature>
<evidence type="ECO:0000313" key="2">
    <source>
        <dbReference type="EMBL" id="KKM77713.1"/>
    </source>
</evidence>
<organism evidence="2">
    <name type="scientific">marine sediment metagenome</name>
    <dbReference type="NCBI Taxonomy" id="412755"/>
    <lineage>
        <taxon>unclassified sequences</taxon>
        <taxon>metagenomes</taxon>
        <taxon>ecological metagenomes</taxon>
    </lineage>
</organism>
<evidence type="ECO:0000256" key="1">
    <source>
        <dbReference type="SAM" id="MobiDB-lite"/>
    </source>
</evidence>
<dbReference type="EMBL" id="LAZR01008602">
    <property type="protein sequence ID" value="KKM77713.1"/>
    <property type="molecule type" value="Genomic_DNA"/>
</dbReference>
<gene>
    <name evidence="2" type="ORF">LCGC14_1367310</name>
</gene>
<comment type="caution">
    <text evidence="2">The sequence shown here is derived from an EMBL/GenBank/DDBJ whole genome shotgun (WGS) entry which is preliminary data.</text>
</comment>
<feature type="non-terminal residue" evidence="2">
    <location>
        <position position="1"/>
    </location>
</feature>
<feature type="compositionally biased region" description="Basic residues" evidence="1">
    <location>
        <begin position="116"/>
        <end position="138"/>
    </location>
</feature>
<proteinExistence type="predicted"/>
<name>A0A0F9K6S8_9ZZZZ</name>
<sequence length="203" mass="23026">KAMQALNEMDHIEENIRYVGVKKDVLVDLFLKGVEDCPEEDEGNLPKVVVEMNNLLIDDEDSDVGEDETGKDEKDEKDKKDEKECPDFGKDHGKDKEKCGECKEEYPEDYDECKKLSPKKGSVKKKGAAKKTKTKGEKKKTGTVDYSKSNKAIIYFAWKKGQKDAKKLHALVKEAVKLGTIRNWLNGWKNGKYLPAVAKKNDK</sequence>